<feature type="region of interest" description="Disordered" evidence="1">
    <location>
        <begin position="72"/>
        <end position="94"/>
    </location>
</feature>
<dbReference type="Pfam" id="PF04773">
    <property type="entry name" value="FecR"/>
    <property type="match status" value="1"/>
</dbReference>
<protein>
    <submittedName>
        <fullName evidence="4">FecR domain-containing protein</fullName>
    </submittedName>
</protein>
<name>A0ABU7I0U1_9PSED</name>
<dbReference type="PANTHER" id="PTHR30273">
    <property type="entry name" value="PERIPLASMIC SIGNAL SENSOR AND SIGMA FACTOR ACTIVATOR FECR-RELATED"/>
    <property type="match status" value="1"/>
</dbReference>
<dbReference type="InterPro" id="IPR012373">
    <property type="entry name" value="Ferrdict_sens_TM"/>
</dbReference>
<feature type="domain" description="FecR N-terminal" evidence="3">
    <location>
        <begin position="9"/>
        <end position="51"/>
    </location>
</feature>
<dbReference type="Pfam" id="PF16220">
    <property type="entry name" value="DUF4880"/>
    <property type="match status" value="1"/>
</dbReference>
<dbReference type="EMBL" id="JAZDQJ010000062">
    <property type="protein sequence ID" value="MEE1937440.1"/>
    <property type="molecule type" value="Genomic_DNA"/>
</dbReference>
<sequence length="327" mass="35801">MTEHDTCEEQALVWFTRSLDAPLPADQQQAFLDWLDASPANAEAYARVENLWQADSFESALRDLETDLKVTADPSPVGASSLAKARPADPRSRTRRWTPWATAAAILLTLGTWLGDLPLRLQADYLTATGEQRRITLSDGSKIVLGSDSAISAHIDDDQRSLQLLRGDIYLEAAHDPLRPLRIKADEALVEVVGTRFSVSLREDDVGVAVDEGKVRLSNSFGAYSLLGAGAWQHLRADRLDELHLQGSADQHGWTEGRLIFQDRPLADVLKELGRQRHAPILLFGDTAALRVSGNYKLDDPEAVVAALARLAGAELIRLPGGLLIVH</sequence>
<organism evidence="4 5">
    <name type="scientific">Pseudomonas ulcerans</name>
    <dbReference type="NCBI Taxonomy" id="3115852"/>
    <lineage>
        <taxon>Bacteria</taxon>
        <taxon>Pseudomonadati</taxon>
        <taxon>Pseudomonadota</taxon>
        <taxon>Gammaproteobacteria</taxon>
        <taxon>Pseudomonadales</taxon>
        <taxon>Pseudomonadaceae</taxon>
        <taxon>Pseudomonas</taxon>
    </lineage>
</organism>
<dbReference type="Proteomes" id="UP001335100">
    <property type="component" value="Unassembled WGS sequence"/>
</dbReference>
<dbReference type="Gene3D" id="2.60.120.1440">
    <property type="match status" value="1"/>
</dbReference>
<dbReference type="InterPro" id="IPR006860">
    <property type="entry name" value="FecR"/>
</dbReference>
<evidence type="ECO:0000259" key="3">
    <source>
        <dbReference type="Pfam" id="PF16220"/>
    </source>
</evidence>
<reference evidence="4 5" key="1">
    <citation type="submission" date="2024-01" db="EMBL/GenBank/DDBJ databases">
        <title>Unpublished Manusciprt.</title>
        <authorList>
            <person name="Duman M."/>
            <person name="Valdes E.G."/>
            <person name="Ajmi N."/>
            <person name="Altun S."/>
            <person name="Saticioglu I.B."/>
        </authorList>
    </citation>
    <scope>NUCLEOTIDE SEQUENCE [LARGE SCALE GENOMIC DNA]</scope>
    <source>
        <strain evidence="4 5">148P</strain>
    </source>
</reference>
<evidence type="ECO:0000259" key="2">
    <source>
        <dbReference type="Pfam" id="PF04773"/>
    </source>
</evidence>
<dbReference type="PIRSF" id="PIRSF018266">
    <property type="entry name" value="FecR"/>
    <property type="match status" value="1"/>
</dbReference>
<keyword evidence="5" id="KW-1185">Reference proteome</keyword>
<evidence type="ECO:0000313" key="4">
    <source>
        <dbReference type="EMBL" id="MEE1937440.1"/>
    </source>
</evidence>
<proteinExistence type="predicted"/>
<feature type="domain" description="FecR protein" evidence="2">
    <location>
        <begin position="124"/>
        <end position="216"/>
    </location>
</feature>
<dbReference type="RefSeq" id="WP_330078092.1">
    <property type="nucleotide sequence ID" value="NZ_JAZDQJ010000062.1"/>
</dbReference>
<dbReference type="InterPro" id="IPR032623">
    <property type="entry name" value="FecR_N"/>
</dbReference>
<accession>A0ABU7I0U1</accession>
<evidence type="ECO:0000313" key="5">
    <source>
        <dbReference type="Proteomes" id="UP001335100"/>
    </source>
</evidence>
<dbReference type="PANTHER" id="PTHR30273:SF2">
    <property type="entry name" value="PROTEIN FECR"/>
    <property type="match status" value="1"/>
</dbReference>
<gene>
    <name evidence="4" type="ORF">V0R50_29800</name>
</gene>
<evidence type="ECO:0000256" key="1">
    <source>
        <dbReference type="SAM" id="MobiDB-lite"/>
    </source>
</evidence>
<comment type="caution">
    <text evidence="4">The sequence shown here is derived from an EMBL/GenBank/DDBJ whole genome shotgun (WGS) entry which is preliminary data.</text>
</comment>